<dbReference type="AlphaFoldDB" id="A0AA88PK35"/>
<gene>
    <name evidence="1" type="ORF">Q8A67_012809</name>
</gene>
<proteinExistence type="predicted"/>
<evidence type="ECO:0000313" key="1">
    <source>
        <dbReference type="EMBL" id="KAK2892821.1"/>
    </source>
</evidence>
<name>A0AA88PK35_9TELE</name>
<sequence length="136" mass="15712">MCSEFNTPFHPSYPIRKRASRNSPNEKCFWTTKDMWTDIHCNYGHLLMDRKGFWDMQIDEMDICSWTDQHFAACSSTHPGCSVSPSSIHKLITHPELQIETRRRMWIGKHLDAPQSGAGEFFPSPHNQSCIKVNTA</sequence>
<dbReference type="EMBL" id="JAUYZG010000012">
    <property type="protein sequence ID" value="KAK2892821.1"/>
    <property type="molecule type" value="Genomic_DNA"/>
</dbReference>
<protein>
    <submittedName>
        <fullName evidence="1">Uncharacterized protein</fullName>
    </submittedName>
</protein>
<keyword evidence="2" id="KW-1185">Reference proteome</keyword>
<reference evidence="1" key="1">
    <citation type="submission" date="2023-08" db="EMBL/GenBank/DDBJ databases">
        <title>Chromosome-level Genome Assembly of mud carp (Cirrhinus molitorella).</title>
        <authorList>
            <person name="Liu H."/>
        </authorList>
    </citation>
    <scope>NUCLEOTIDE SEQUENCE</scope>
    <source>
        <strain evidence="1">Prfri</strain>
        <tissue evidence="1">Muscle</tissue>
    </source>
</reference>
<comment type="caution">
    <text evidence="1">The sequence shown here is derived from an EMBL/GenBank/DDBJ whole genome shotgun (WGS) entry which is preliminary data.</text>
</comment>
<organism evidence="1 2">
    <name type="scientific">Cirrhinus molitorella</name>
    <name type="common">mud carp</name>
    <dbReference type="NCBI Taxonomy" id="172907"/>
    <lineage>
        <taxon>Eukaryota</taxon>
        <taxon>Metazoa</taxon>
        <taxon>Chordata</taxon>
        <taxon>Craniata</taxon>
        <taxon>Vertebrata</taxon>
        <taxon>Euteleostomi</taxon>
        <taxon>Actinopterygii</taxon>
        <taxon>Neopterygii</taxon>
        <taxon>Teleostei</taxon>
        <taxon>Ostariophysi</taxon>
        <taxon>Cypriniformes</taxon>
        <taxon>Cyprinidae</taxon>
        <taxon>Labeoninae</taxon>
        <taxon>Labeonini</taxon>
        <taxon>Cirrhinus</taxon>
    </lineage>
</organism>
<accession>A0AA88PK35</accession>
<evidence type="ECO:0000313" key="2">
    <source>
        <dbReference type="Proteomes" id="UP001187343"/>
    </source>
</evidence>
<dbReference type="Proteomes" id="UP001187343">
    <property type="component" value="Unassembled WGS sequence"/>
</dbReference>